<organism evidence="15 16">
    <name type="scientific">Spodoptera exigua</name>
    <name type="common">Beet armyworm</name>
    <name type="synonym">Noctua fulgens</name>
    <dbReference type="NCBI Taxonomy" id="7107"/>
    <lineage>
        <taxon>Eukaryota</taxon>
        <taxon>Metazoa</taxon>
        <taxon>Ecdysozoa</taxon>
        <taxon>Arthropoda</taxon>
        <taxon>Hexapoda</taxon>
        <taxon>Insecta</taxon>
        <taxon>Pterygota</taxon>
        <taxon>Neoptera</taxon>
        <taxon>Endopterygota</taxon>
        <taxon>Lepidoptera</taxon>
        <taxon>Glossata</taxon>
        <taxon>Ditrysia</taxon>
        <taxon>Noctuoidea</taxon>
        <taxon>Noctuidae</taxon>
        <taxon>Amphipyrinae</taxon>
        <taxon>Spodoptera</taxon>
    </lineage>
</organism>
<protein>
    <recommendedName>
        <fullName evidence="9">2-hydroxyacyl-CoA lyase</fullName>
        <ecNumber evidence="9">4.1.2.63</ecNumber>
    </recommendedName>
</protein>
<comment type="caution">
    <text evidence="15">The sequence shown here is derived from an EMBL/GenBank/DDBJ whole genome shotgun (WGS) entry which is preliminary data.</text>
</comment>
<dbReference type="GO" id="GO:0001561">
    <property type="term" value="P:fatty acid alpha-oxidation"/>
    <property type="evidence" value="ECO:0007669"/>
    <property type="project" value="TreeGrafter"/>
</dbReference>
<dbReference type="PANTHER" id="PTHR43710:SF2">
    <property type="entry name" value="2-HYDROXYACYL-COA LYASE 1"/>
    <property type="match status" value="1"/>
</dbReference>
<dbReference type="AlphaFoldDB" id="A0A922SI74"/>
<evidence type="ECO:0000256" key="1">
    <source>
        <dbReference type="ARBA" id="ARBA00001964"/>
    </source>
</evidence>
<comment type="catalytic activity">
    <reaction evidence="8">
        <text>an (R)-2-hydroxy-long-chain-fatty acyl-CoA = a long-chain fatty aldehyde + formyl-CoA</text>
        <dbReference type="Rhea" id="RHEA:67444"/>
        <dbReference type="ChEBI" id="CHEBI:17176"/>
        <dbReference type="ChEBI" id="CHEBI:57376"/>
        <dbReference type="ChEBI" id="CHEBI:170012"/>
        <dbReference type="EC" id="4.1.2.63"/>
    </reaction>
    <physiologicalReaction direction="left-to-right" evidence="8">
        <dbReference type="Rhea" id="RHEA:67445"/>
    </physiologicalReaction>
</comment>
<dbReference type="Pfam" id="PF00205">
    <property type="entry name" value="TPP_enzyme_M"/>
    <property type="match status" value="1"/>
</dbReference>
<dbReference type="SUPFAM" id="SSF52518">
    <property type="entry name" value="Thiamin diphosphate-binding fold (THDP-binding)"/>
    <property type="match status" value="2"/>
</dbReference>
<evidence type="ECO:0000256" key="2">
    <source>
        <dbReference type="ARBA" id="ARBA00007812"/>
    </source>
</evidence>
<dbReference type="EMBL" id="JACEFF010000345">
    <property type="protein sequence ID" value="KAH9639317.1"/>
    <property type="molecule type" value="Genomic_DNA"/>
</dbReference>
<dbReference type="GO" id="GO:0000287">
    <property type="term" value="F:magnesium ion binding"/>
    <property type="evidence" value="ECO:0007669"/>
    <property type="project" value="InterPro"/>
</dbReference>
<evidence type="ECO:0000256" key="9">
    <source>
        <dbReference type="ARBA" id="ARBA00044518"/>
    </source>
</evidence>
<evidence type="ECO:0000259" key="14">
    <source>
        <dbReference type="Pfam" id="PF02776"/>
    </source>
</evidence>
<evidence type="ECO:0000259" key="13">
    <source>
        <dbReference type="Pfam" id="PF02775"/>
    </source>
</evidence>
<comment type="catalytic activity">
    <reaction evidence="10">
        <text>2-hydroxyoctadecanoyl-CoA = heptadecanal + formyl-CoA</text>
        <dbReference type="Rhea" id="RHEA:55196"/>
        <dbReference type="ChEBI" id="CHEBI:57376"/>
        <dbReference type="ChEBI" id="CHEBI:74116"/>
        <dbReference type="ChEBI" id="CHEBI:138631"/>
    </reaction>
    <physiologicalReaction direction="left-to-right" evidence="10">
        <dbReference type="Rhea" id="RHEA:55197"/>
    </physiologicalReaction>
</comment>
<gene>
    <name evidence="15" type="ORF">HF086_012927</name>
</gene>
<dbReference type="Pfam" id="PF02776">
    <property type="entry name" value="TPP_enzyme_N"/>
    <property type="match status" value="1"/>
</dbReference>
<dbReference type="InterPro" id="IPR012001">
    <property type="entry name" value="Thiamin_PyroP_enz_TPP-bd_dom"/>
</dbReference>
<evidence type="ECO:0000256" key="6">
    <source>
        <dbReference type="ARBA" id="ARBA00023239"/>
    </source>
</evidence>
<dbReference type="Proteomes" id="UP000814243">
    <property type="component" value="Unassembled WGS sequence"/>
</dbReference>
<feature type="domain" description="Thiamine pyrophosphate enzyme TPP-binding" evidence="13">
    <location>
        <begin position="363"/>
        <end position="519"/>
    </location>
</feature>
<evidence type="ECO:0000256" key="3">
    <source>
        <dbReference type="ARBA" id="ARBA00022723"/>
    </source>
</evidence>
<comment type="similarity">
    <text evidence="2 11">Belongs to the TPP enzyme family.</text>
</comment>
<dbReference type="InterPro" id="IPR029035">
    <property type="entry name" value="DHS-like_NAD/FAD-binding_dom"/>
</dbReference>
<dbReference type="Pfam" id="PF02775">
    <property type="entry name" value="TPP_enzyme_C"/>
    <property type="match status" value="1"/>
</dbReference>
<evidence type="ECO:0000256" key="11">
    <source>
        <dbReference type="RuleBase" id="RU362132"/>
    </source>
</evidence>
<name>A0A922SI74_SPOEX</name>
<evidence type="ECO:0000256" key="5">
    <source>
        <dbReference type="ARBA" id="ARBA00023052"/>
    </source>
</evidence>
<keyword evidence="5 11" id="KW-0786">Thiamine pyrophosphate</keyword>
<evidence type="ECO:0000256" key="7">
    <source>
        <dbReference type="ARBA" id="ARBA00044451"/>
    </source>
</evidence>
<reference evidence="15" key="1">
    <citation type="journal article" date="2021" name="G3 (Bethesda)">
        <title>Genome and transcriptome analysis of the beet armyworm Spodoptera exigua reveals targets for pest control. .</title>
        <authorList>
            <person name="Simon S."/>
            <person name="Breeschoten T."/>
            <person name="Jansen H.J."/>
            <person name="Dirks R.P."/>
            <person name="Schranz M.E."/>
            <person name="Ros V.I.D."/>
        </authorList>
    </citation>
    <scope>NUCLEOTIDE SEQUENCE</scope>
    <source>
        <strain evidence="15">TB_SE_WUR_2020</strain>
    </source>
</reference>
<dbReference type="GO" id="GO:0106359">
    <property type="term" value="F:2-hydroxyacyl-CoA lyase activity"/>
    <property type="evidence" value="ECO:0007669"/>
    <property type="project" value="UniProtKB-EC"/>
</dbReference>
<evidence type="ECO:0000256" key="10">
    <source>
        <dbReference type="ARBA" id="ARBA00048738"/>
    </source>
</evidence>
<evidence type="ECO:0000259" key="12">
    <source>
        <dbReference type="Pfam" id="PF00205"/>
    </source>
</evidence>
<comment type="cofactor">
    <cofactor evidence="1">
        <name>thiamine diphosphate</name>
        <dbReference type="ChEBI" id="CHEBI:58937"/>
    </cofactor>
</comment>
<dbReference type="PANTHER" id="PTHR43710">
    <property type="entry name" value="2-HYDROXYACYL-COA LYASE"/>
    <property type="match status" value="1"/>
</dbReference>
<keyword evidence="6" id="KW-0456">Lyase</keyword>
<accession>A0A922SI74</accession>
<dbReference type="GO" id="GO:0030976">
    <property type="term" value="F:thiamine pyrophosphate binding"/>
    <property type="evidence" value="ECO:0007669"/>
    <property type="project" value="InterPro"/>
</dbReference>
<dbReference type="SUPFAM" id="SSF52467">
    <property type="entry name" value="DHS-like NAD/FAD-binding domain"/>
    <property type="match status" value="1"/>
</dbReference>
<comment type="catalytic activity">
    <reaction evidence="7">
        <text>a 2-hydroxy-3-methyl fatty acyl-CoA = a 2-methyl-branched fatty aldehyde + formyl-CoA</text>
        <dbReference type="Rhea" id="RHEA:25375"/>
        <dbReference type="ChEBI" id="CHEBI:49188"/>
        <dbReference type="ChEBI" id="CHEBI:57376"/>
        <dbReference type="ChEBI" id="CHEBI:58783"/>
        <dbReference type="EC" id="4.1.2.63"/>
    </reaction>
    <physiologicalReaction direction="left-to-right" evidence="7">
        <dbReference type="Rhea" id="RHEA:25376"/>
    </physiologicalReaction>
</comment>
<dbReference type="InterPro" id="IPR011766">
    <property type="entry name" value="TPP_enzyme_TPP-bd"/>
</dbReference>
<dbReference type="InterPro" id="IPR012000">
    <property type="entry name" value="Thiamin_PyroP_enz_cen_dom"/>
</dbReference>
<dbReference type="GO" id="GO:0005777">
    <property type="term" value="C:peroxisome"/>
    <property type="evidence" value="ECO:0007669"/>
    <property type="project" value="TreeGrafter"/>
</dbReference>
<evidence type="ECO:0000313" key="16">
    <source>
        <dbReference type="Proteomes" id="UP000814243"/>
    </source>
</evidence>
<keyword evidence="4" id="KW-0460">Magnesium</keyword>
<dbReference type="InterPro" id="IPR045025">
    <property type="entry name" value="HACL1-like"/>
</dbReference>
<proteinExistence type="inferred from homology"/>
<evidence type="ECO:0000256" key="8">
    <source>
        <dbReference type="ARBA" id="ARBA00044454"/>
    </source>
</evidence>
<sequence>MGIDGNTILAESLKKQGVEYVFGIVGIPVIETALAFQSAGLKYVGMRNEQAACYAAQAVGYLTGKPGVCLAVSGPGLLHCIGGMANAQVNCWPLVVIAGSCPQDHEGIGGFQEWPQVESSRLYCKYAARPPSPRLIPLHVEKAVRLAASGRPGVSYLDMPGTLLMGEADEDKVPMDFYNAPPVALAHPNPALVAQAADLLAKAERPLIIVGKGAAHARAEEEICKLVENTKLPFLPTPMGKGVVPDESEYCVSTARTQALLKADVDITPEEFHNSIKSEVAVHSDIKPFAAALTQKLAEKKFSLQPASNNWWQGLKQKQKANTEFVQSQANNKTLPLNYFAVFKAVQANIPKDSIIVSEGANTMDIGRGMLLNNKPRHRLDAGTFGTMGVGPGFAIAAAMWCRDYAPGKRVICVEGDSAFGFSGMEIETMFRYKLPVVIVIVNNSGIYSGFPKDVMEDIQSGGDITQCTPPTALSCEIKYEKMMEIFGESGHLCRTVEEIEAALKKALAVTDRPSIINILIDPSSNRKPQTFNWLTESKL</sequence>
<dbReference type="CDD" id="cd07035">
    <property type="entry name" value="TPP_PYR_POX_like"/>
    <property type="match status" value="1"/>
</dbReference>
<keyword evidence="3" id="KW-0479">Metal-binding</keyword>
<dbReference type="FunFam" id="3.40.50.970:FF:000027">
    <property type="entry name" value="2-hydroxyacyl-CoA lyase 1"/>
    <property type="match status" value="1"/>
</dbReference>
<feature type="domain" description="Thiamine pyrophosphate enzyme N-terminal TPP-binding" evidence="14">
    <location>
        <begin position="5"/>
        <end position="117"/>
    </location>
</feature>
<evidence type="ECO:0000256" key="4">
    <source>
        <dbReference type="ARBA" id="ARBA00022842"/>
    </source>
</evidence>
<dbReference type="Gene3D" id="3.40.50.970">
    <property type="match status" value="2"/>
</dbReference>
<feature type="domain" description="Thiamine pyrophosphate enzyme central" evidence="12">
    <location>
        <begin position="193"/>
        <end position="264"/>
    </location>
</feature>
<evidence type="ECO:0000313" key="15">
    <source>
        <dbReference type="EMBL" id="KAH9639317.1"/>
    </source>
</evidence>
<dbReference type="CDD" id="cd02004">
    <property type="entry name" value="TPP_BZL_OCoD_HPCL"/>
    <property type="match status" value="1"/>
</dbReference>
<dbReference type="Gene3D" id="3.40.50.1220">
    <property type="entry name" value="TPP-binding domain"/>
    <property type="match status" value="1"/>
</dbReference>
<dbReference type="EC" id="4.1.2.63" evidence="9"/>
<dbReference type="InterPro" id="IPR029061">
    <property type="entry name" value="THDP-binding"/>
</dbReference>